<reference evidence="1 2" key="1">
    <citation type="submission" date="2019-02" db="EMBL/GenBank/DDBJ databases">
        <title>Draft Genome Sequences of Six Type Strains of the Genus Massilia.</title>
        <authorList>
            <person name="Miess H."/>
            <person name="Frediansyhah A."/>
            <person name="Gross H."/>
        </authorList>
    </citation>
    <scope>NUCLEOTIDE SEQUENCE [LARGE SCALE GENOMIC DNA]</scope>
    <source>
        <strain evidence="1 2">DSM 17473</strain>
    </source>
</reference>
<dbReference type="AlphaFoldDB" id="A0A4P6KSW9"/>
<proteinExistence type="predicted"/>
<evidence type="ECO:0000313" key="1">
    <source>
        <dbReference type="EMBL" id="QBE62219.1"/>
    </source>
</evidence>
<keyword evidence="2" id="KW-1185">Reference proteome</keyword>
<accession>A0A4P6KSW9</accession>
<gene>
    <name evidence="1" type="ORF">EWM63_03825</name>
</gene>
<dbReference type="Proteomes" id="UP000290637">
    <property type="component" value="Chromosome"/>
</dbReference>
<organism evidence="1 2">
    <name type="scientific">Pseudoduganella lutea</name>
    <dbReference type="NCBI Taxonomy" id="321985"/>
    <lineage>
        <taxon>Bacteria</taxon>
        <taxon>Pseudomonadati</taxon>
        <taxon>Pseudomonadota</taxon>
        <taxon>Betaproteobacteria</taxon>
        <taxon>Burkholderiales</taxon>
        <taxon>Oxalobacteraceae</taxon>
        <taxon>Telluria group</taxon>
        <taxon>Pseudoduganella</taxon>
    </lineage>
</organism>
<dbReference type="OrthoDB" id="8755149at2"/>
<evidence type="ECO:0000313" key="2">
    <source>
        <dbReference type="Proteomes" id="UP000290637"/>
    </source>
</evidence>
<dbReference type="KEGG" id="plue:EWM63_03825"/>
<protein>
    <submittedName>
        <fullName evidence="1">Uncharacterized protein</fullName>
    </submittedName>
</protein>
<dbReference type="RefSeq" id="WP_130185356.1">
    <property type="nucleotide sequence ID" value="NZ_CP035913.1"/>
</dbReference>
<dbReference type="EMBL" id="CP035913">
    <property type="protein sequence ID" value="QBE62219.1"/>
    <property type="molecule type" value="Genomic_DNA"/>
</dbReference>
<sequence length="236" mass="25482">MTAHISRTDRYFIVINRLVSLLLLLALLGMFAGAAVLGLLSLDGGPVKEPGMAKVEEKTVESSNAVILGFADAEQVHGADTDMVRLVVTNRERAYSAGRSGEARNVLFIGGAGQPARWLFKAHRNEVHVLEQLREGEEGRRDGRTAALYLEFTERRAGDDAGKAGNAVTVALAKPDGTGMKPVLRDVTRVLSHKAEAGRHINVLFLRGTALRQATVSLDDFTVTAEREVAKLPTSI</sequence>
<name>A0A4P6KSW9_9BURK</name>